<evidence type="ECO:0000256" key="6">
    <source>
        <dbReference type="PIRNR" id="PIRNR018968"/>
    </source>
</evidence>
<dbReference type="GO" id="GO:0005886">
    <property type="term" value="C:plasma membrane"/>
    <property type="evidence" value="ECO:0007669"/>
    <property type="project" value="UniProtKB-SubCell"/>
</dbReference>
<keyword evidence="6" id="KW-0813">Transport</keyword>
<keyword evidence="3 6" id="KW-0812">Transmembrane</keyword>
<feature type="transmembrane region" description="Helical" evidence="6">
    <location>
        <begin position="18"/>
        <end position="35"/>
    </location>
</feature>
<feature type="transmembrane region" description="Helical" evidence="6">
    <location>
        <begin position="199"/>
        <end position="218"/>
    </location>
</feature>
<gene>
    <name evidence="8" type="ORF">ABG082_13365</name>
</gene>
<evidence type="ECO:0000256" key="1">
    <source>
        <dbReference type="ARBA" id="ARBA00004651"/>
    </source>
</evidence>
<comment type="subcellular location">
    <subcellularLocation>
        <location evidence="1 6">Cell membrane</location>
        <topology evidence="1 6">Multi-pass membrane protein</topology>
    </subcellularLocation>
</comment>
<dbReference type="Pfam" id="PF02687">
    <property type="entry name" value="FtsX"/>
    <property type="match status" value="1"/>
</dbReference>
<evidence type="ECO:0000256" key="3">
    <source>
        <dbReference type="ARBA" id="ARBA00022692"/>
    </source>
</evidence>
<evidence type="ECO:0000256" key="5">
    <source>
        <dbReference type="ARBA" id="ARBA00023136"/>
    </source>
</evidence>
<name>A0AAU7FHG4_9BACI</name>
<dbReference type="RefSeq" id="WP_348936176.1">
    <property type="nucleotide sequence ID" value="NZ_CP157353.1"/>
</dbReference>
<dbReference type="PANTHER" id="PTHR46795:SF3">
    <property type="entry name" value="ABC TRANSPORTER PERMEASE"/>
    <property type="match status" value="1"/>
</dbReference>
<organism evidence="8">
    <name type="scientific">Bacillus sp. BS1807G30</name>
    <dbReference type="NCBI Taxonomy" id="3153756"/>
    <lineage>
        <taxon>Bacteria</taxon>
        <taxon>Bacillati</taxon>
        <taxon>Bacillota</taxon>
        <taxon>Bacilli</taxon>
        <taxon>Bacillales</taxon>
        <taxon>Bacillaceae</taxon>
        <taxon>Bacillus</taxon>
    </lineage>
</organism>
<evidence type="ECO:0000256" key="4">
    <source>
        <dbReference type="ARBA" id="ARBA00022989"/>
    </source>
</evidence>
<sequence length="645" mass="72536">MNINQLVFRNLKKNLKNYYLYVFALVFSVALYFSFVTLQYSPALDDVKGSIKGGASIKAASILLIAIVGIFLLYANSIFIKRRGKEIGLLQLIGMTKQNIAKLLHAENFILYIIAMAIGIFTGFIGSKLMLMVLFKVTGVHAIANLHFSGMALLQTVIVFLLIYVVIMLRNRRFIQKQTILALFRTTSSTEQRIKKISVFEIIIGILGIAFISSGYYISSQLFSGTYTSMFSLFLAMIYILGSVIIGTFLFYKGSVSFIANIVRKRKNGYLAIHEVLSLSSIMFRLKSNALLLTIITTVSALAIGLLSLSYISYYSAEKTAEQQIPAHFVMGSEKDAGTFTRALSDQHIAYEKKQFEVIQADFDANQIIDTKLSSVNKAPGVLTLPVISEKNAPNIHVENNEVMLSGYNDLLKKFMPIQSTGDVKLLIKKPIDLKVIDMKKDHLISYQFTFGGLPVAVVSESVFEQLDQNKDPKLQRENNQYIAINIKDEGKVEQANDVFMSAKLSDESMSRFANTQQQKQTIGLMMFVVGFLGLSFLVTSGCILYFKQMNESEEEQSSYTILRKLGFTEKDLLKGIRLKQLFNFGIPLLVGLLHSYFAVQSGWFLFGSELWTPMLIVMTIYTVLYSVFGFLSVQYYKKVIKESL</sequence>
<keyword evidence="2 6" id="KW-1003">Cell membrane</keyword>
<feature type="domain" description="ABC3 transporter permease C-terminal" evidence="7">
    <location>
        <begin position="60"/>
        <end position="169"/>
    </location>
</feature>
<feature type="transmembrane region" description="Helical" evidence="6">
    <location>
        <begin position="55"/>
        <end position="75"/>
    </location>
</feature>
<dbReference type="AlphaFoldDB" id="A0AAU7FHG4"/>
<dbReference type="InterPro" id="IPR003838">
    <property type="entry name" value="ABC3_permease_C"/>
</dbReference>
<evidence type="ECO:0000256" key="2">
    <source>
        <dbReference type="ARBA" id="ARBA00022475"/>
    </source>
</evidence>
<feature type="transmembrane region" description="Helical" evidence="6">
    <location>
        <begin position="109"/>
        <end position="135"/>
    </location>
</feature>
<keyword evidence="4 6" id="KW-1133">Transmembrane helix</keyword>
<feature type="transmembrane region" description="Helical" evidence="6">
    <location>
        <begin position="230"/>
        <end position="252"/>
    </location>
</feature>
<reference evidence="8" key="1">
    <citation type="submission" date="2024-05" db="EMBL/GenBank/DDBJ databases">
        <authorList>
            <person name="Liu Z."/>
        </authorList>
    </citation>
    <scope>NUCLEOTIDE SEQUENCE</scope>
    <source>
        <strain evidence="8">BS1807G30</strain>
    </source>
</reference>
<keyword evidence="5 6" id="KW-0472">Membrane</keyword>
<dbReference type="EMBL" id="CP157353">
    <property type="protein sequence ID" value="XBM03136.1"/>
    <property type="molecule type" value="Genomic_DNA"/>
</dbReference>
<feature type="transmembrane region" description="Helical" evidence="6">
    <location>
        <begin position="612"/>
        <end position="634"/>
    </location>
</feature>
<dbReference type="InterPro" id="IPR027022">
    <property type="entry name" value="ABC_permease_BceB-typ"/>
</dbReference>
<protein>
    <submittedName>
        <fullName evidence="8">ABC transporter permease</fullName>
    </submittedName>
</protein>
<comment type="similarity">
    <text evidence="6">Belongs to the ABC-4 integral membrane protein family.</text>
</comment>
<feature type="transmembrane region" description="Helical" evidence="6">
    <location>
        <begin position="582"/>
        <end position="600"/>
    </location>
</feature>
<evidence type="ECO:0000313" key="8">
    <source>
        <dbReference type="EMBL" id="XBM03136.1"/>
    </source>
</evidence>
<dbReference type="GO" id="GO:0055085">
    <property type="term" value="P:transmembrane transport"/>
    <property type="evidence" value="ECO:0007669"/>
    <property type="project" value="UniProtKB-UniRule"/>
</dbReference>
<accession>A0AAU7FHG4</accession>
<feature type="transmembrane region" description="Helical" evidence="6">
    <location>
        <begin position="523"/>
        <end position="547"/>
    </location>
</feature>
<dbReference type="PIRSF" id="PIRSF018968">
    <property type="entry name" value="ABC_permease_BceB"/>
    <property type="match status" value="1"/>
</dbReference>
<proteinExistence type="inferred from homology"/>
<feature type="transmembrane region" description="Helical" evidence="6">
    <location>
        <begin position="147"/>
        <end position="169"/>
    </location>
</feature>
<dbReference type="InterPro" id="IPR052536">
    <property type="entry name" value="ABC-4_Integral_Memb_Prot"/>
</dbReference>
<evidence type="ECO:0000259" key="7">
    <source>
        <dbReference type="Pfam" id="PF02687"/>
    </source>
</evidence>
<feature type="transmembrane region" description="Helical" evidence="6">
    <location>
        <begin position="290"/>
        <end position="314"/>
    </location>
</feature>
<dbReference type="PANTHER" id="PTHR46795">
    <property type="entry name" value="ABC TRANSPORTER PERMEASE-RELATED-RELATED"/>
    <property type="match status" value="1"/>
</dbReference>